<dbReference type="RefSeq" id="WP_090122560.1">
    <property type="nucleotide sequence ID" value="NZ_FNNJ01000003.1"/>
</dbReference>
<dbReference type="Proteomes" id="UP000199595">
    <property type="component" value="Unassembled WGS sequence"/>
</dbReference>
<protein>
    <submittedName>
        <fullName evidence="2">Uncharacterized protein</fullName>
    </submittedName>
</protein>
<gene>
    <name evidence="2" type="ORF">SAMN05444411_103254</name>
</gene>
<evidence type="ECO:0000256" key="1">
    <source>
        <dbReference type="SAM" id="SignalP"/>
    </source>
</evidence>
<keyword evidence="3" id="KW-1185">Reference proteome</keyword>
<name>A0A1H2ZH75_9FLAO</name>
<organism evidence="2 3">
    <name type="scientific">Lutibacter oricola</name>
    <dbReference type="NCBI Taxonomy" id="762486"/>
    <lineage>
        <taxon>Bacteria</taxon>
        <taxon>Pseudomonadati</taxon>
        <taxon>Bacteroidota</taxon>
        <taxon>Flavobacteriia</taxon>
        <taxon>Flavobacteriales</taxon>
        <taxon>Flavobacteriaceae</taxon>
        <taxon>Lutibacter</taxon>
    </lineage>
</organism>
<dbReference type="AlphaFoldDB" id="A0A1H2ZH75"/>
<evidence type="ECO:0000313" key="3">
    <source>
        <dbReference type="Proteomes" id="UP000199595"/>
    </source>
</evidence>
<evidence type="ECO:0000313" key="2">
    <source>
        <dbReference type="EMBL" id="SDX16790.1"/>
    </source>
</evidence>
<keyword evidence="1" id="KW-0732">Signal</keyword>
<dbReference type="EMBL" id="FNNJ01000003">
    <property type="protein sequence ID" value="SDX16790.1"/>
    <property type="molecule type" value="Genomic_DNA"/>
</dbReference>
<accession>A0A1H2ZH75</accession>
<feature type="signal peptide" evidence="1">
    <location>
        <begin position="1"/>
        <end position="20"/>
    </location>
</feature>
<reference evidence="2 3" key="1">
    <citation type="submission" date="2016-10" db="EMBL/GenBank/DDBJ databases">
        <authorList>
            <person name="de Groot N.N."/>
        </authorList>
    </citation>
    <scope>NUCLEOTIDE SEQUENCE [LARGE SCALE GENOMIC DNA]</scope>
    <source>
        <strain evidence="2 3">DSM 24956</strain>
    </source>
</reference>
<sequence>MKKFLLILGLAFITFQYNYANNIEFTPSKNQKIEGTFSGDISKKQSVHLIFANNKTSKTYEVIPFYMDEMDKIVQLENINFKKSPGIVSYHLSKNTLTLILSEKEKKTSQFYHIIDYNLENLTKTSKKIEKKDEDFTIRQPKCTYIVNTQKTYLNIQRIDNSNTINQHQVTPTNSEKFKEIFKNNSPDVVNTNEFVKNGSINNLQSYLENNKLRFIKLNNKTNTVNSISINLEDYSYKFNDFENNDLIDNKDSNSFIHDQKLFSILVSKKDALLKINDLDKGKELLKKSLLNEIKSIDKSKIENIIKKASKGKNKPTITINKSINNKMVVNVDYVDARVYNYHFNWWFHHWMWQQQQWHTQQMMNMMQNQININTQNFQRMKSFSSFGPNVFDYGDSMYTSSIKKSITFVLDSGLKINKNASTKTKFKEIDRDKYLNPLKENTKLRHITASFQKDSFRYIYYSKTLKKFYIKTSKFRE</sequence>
<proteinExistence type="predicted"/>
<dbReference type="OrthoDB" id="1184750at2"/>
<feature type="chain" id="PRO_5011604167" evidence="1">
    <location>
        <begin position="21"/>
        <end position="478"/>
    </location>
</feature>